<dbReference type="InterPro" id="IPR039139">
    <property type="entry name" value="CCDC170-like"/>
</dbReference>
<feature type="coiled-coil region" evidence="1">
    <location>
        <begin position="898"/>
        <end position="1016"/>
    </location>
</feature>
<feature type="domain" description="Piwi" evidence="4">
    <location>
        <begin position="610"/>
        <end position="882"/>
    </location>
</feature>
<evidence type="ECO:0000313" key="6">
    <source>
        <dbReference type="Proteomes" id="UP000837857"/>
    </source>
</evidence>
<dbReference type="InterPro" id="IPR012337">
    <property type="entry name" value="RNaseH-like_sf"/>
</dbReference>
<proteinExistence type="predicted"/>
<feature type="coiled-coil region" evidence="1">
    <location>
        <begin position="1393"/>
        <end position="1420"/>
    </location>
</feature>
<dbReference type="Pfam" id="PF02171">
    <property type="entry name" value="Piwi"/>
    <property type="match status" value="1"/>
</dbReference>
<feature type="coiled-coil region" evidence="1">
    <location>
        <begin position="1452"/>
        <end position="1527"/>
    </location>
</feature>
<sequence>MGRLIRYSINCTRMSEPRGRGRARGRAGRGNEGSNPPPRRPGEQQHGPPHQQSAAPGPRPQPPSAWGPPTIAPAVRAGVPMPSVQAGRASHRTTPTTHHPGDVDIQQRMQAIDLGQASASGAGDASSAVAGRGCRRGGGRVLPEQTLVLRTRPSSVTSKRGSYGHPLDLISNYFAVETTPQWCLYQYRVDISPDEDSTAVRKGLLKIHSKILGGYLFDGTVLYTIKRLHPEPLELYSDRKTDGERMRILIKLTCDVTPGDYHYIQVFNIIIRKCFNLLQLQLVGRDFFDPVAKIDIPEYKLQIWPGYKTTINQYEDKILMVTEIAHKVLRMDTVLQMLNEYTATKGANCKKIFLEDIVGKIVMTDYNKKTYRVDDVTWQATPKSTFKMKDGDITYIDYYYKKYNIRIQDVGQPLLISRSKARDIRAGMPELVYLVPELCRQTGLSDSMRANFQLMRTLAVHTKIGPDMRIKKLLDFNRRLTQTKEVVAELATWDMKLSNRLINIKGRQLPPENIVQGNNIKYPAGDTTDGWTRDMRSKPLLSLAAMPSWVVITPDRQRQDTGNFINMIIKTGEGVGFHMPRPEIVTIQRDGNMDYANMCENVIARKNPSLILCVLARNYPDRYEAIKKKCTIDRAVPTQVVCARNMSSKSAMSIATKIAIQINCKLGGAPWTVEIPLNTLMVIGYDVCHDTRSKEKSFGAFVATLDKQMTQYYSAVNAHTSGEELSAHMSFNIASALRKYRERNGTLPSRIFIYRDGVGDGQIPYVHSHEVTEIKKKLNEIYGGAEVKMAFIIVSKRINTRIFVNTGRSGENPKPGTIIDDVVTLPERYDFYLVSQNVREGTISPTSYNVIEDTTGLEPDRIQRLTYKLTYLYFNCSNQVRMDTDIGDDVITTLRSDLAGLQYKRDKLLSENSDLKNQMLSRDQRILEQQVEIDHLREQNARQNAIISSLKKKIQDLEELQRNLQASQNRNELSLQTLQRDNRYCEEKIKDYEKKIRSLEIECHNEEEQKENARGQFHDLVRRLSAALDSDFCDTTHTYSPESLIIKAAELVQEITRLKNKCINTTENLSTIEQDLRSCRDSLERANADKDILQRQLSTHVLDIERLKQEKESLIVQNRVIERELHEAREKLSHCTKNLNVVTDNVNQNESMIIQLKEDLRHRDEKHQRLQTEFRNTMESIAILLSLPTRFVEAHESTIKDRIREILGENKDKTVQIETLRDKLGMESQQLNRTSHMNEQANTRVRILEDERNMLEGKVHKLESEITSLELSRDNLHKDKANFVAFLERLSRTLNMDELTQDVGIELHTESIIHRAEQLARLESDKIVDKTAVVYQLQRRIRILREQLQRKDLHLDLLRRKLSVQDESCRVRAVLQAERDEAVIRSKKLARQCDKLGVQLSDARAQLRDLNAQLADAAEYKDTVNRMSKLTTPTHFNDVQSHLLHLSCNGYISSLERARKIEELQKKLEEAELLRTRYSRKVNVLKEQIRNTGENFEQERNSSEHQIIMLRDDLARTKEALADCQRREAQLQSFRNSIAKLLGILVPSSVSDFEMVSRLQKLIDAHHDFTVVSRRYDDPALLRAASRSPPPSRCRTRTPDRSLRYDDSGYADPAFDLEDELYKNRAGL</sequence>
<dbReference type="PROSITE" id="PS50822">
    <property type="entry name" value="PIWI"/>
    <property type="match status" value="1"/>
</dbReference>
<feature type="non-terminal residue" evidence="5">
    <location>
        <position position="1"/>
    </location>
</feature>
<keyword evidence="6" id="KW-1185">Reference proteome</keyword>
<organism evidence="5 6">
    <name type="scientific">Iphiclides podalirius</name>
    <name type="common">scarce swallowtail</name>
    <dbReference type="NCBI Taxonomy" id="110791"/>
    <lineage>
        <taxon>Eukaryota</taxon>
        <taxon>Metazoa</taxon>
        <taxon>Ecdysozoa</taxon>
        <taxon>Arthropoda</taxon>
        <taxon>Hexapoda</taxon>
        <taxon>Insecta</taxon>
        <taxon>Pterygota</taxon>
        <taxon>Neoptera</taxon>
        <taxon>Endopterygota</taxon>
        <taxon>Lepidoptera</taxon>
        <taxon>Glossata</taxon>
        <taxon>Ditrysia</taxon>
        <taxon>Papilionoidea</taxon>
        <taxon>Papilionidae</taxon>
        <taxon>Papilioninae</taxon>
        <taxon>Iphiclides</taxon>
    </lineage>
</organism>
<dbReference type="EMBL" id="OW152821">
    <property type="protein sequence ID" value="CAH2076432.1"/>
    <property type="molecule type" value="Genomic_DNA"/>
</dbReference>
<dbReference type="CDD" id="cd04658">
    <property type="entry name" value="Piwi_piwi-like_Euk"/>
    <property type="match status" value="1"/>
</dbReference>
<dbReference type="SMART" id="SM00949">
    <property type="entry name" value="PAZ"/>
    <property type="match status" value="1"/>
</dbReference>
<feature type="compositionally biased region" description="Pro residues" evidence="2">
    <location>
        <begin position="57"/>
        <end position="66"/>
    </location>
</feature>
<feature type="region of interest" description="Disordered" evidence="2">
    <location>
        <begin position="116"/>
        <end position="137"/>
    </location>
</feature>
<dbReference type="PANTHER" id="PTHR18863">
    <property type="entry name" value="TSEC-2-RELATED"/>
    <property type="match status" value="1"/>
</dbReference>
<dbReference type="Gene3D" id="2.170.260.10">
    <property type="entry name" value="paz domain"/>
    <property type="match status" value="1"/>
</dbReference>
<dbReference type="InterPro" id="IPR036397">
    <property type="entry name" value="RNaseH_sf"/>
</dbReference>
<dbReference type="Gene3D" id="3.30.420.10">
    <property type="entry name" value="Ribonuclease H-like superfamily/Ribonuclease H"/>
    <property type="match status" value="1"/>
</dbReference>
<evidence type="ECO:0000259" key="3">
    <source>
        <dbReference type="PROSITE" id="PS50821"/>
    </source>
</evidence>
<feature type="domain" description="PAZ" evidence="3">
    <location>
        <begin position="333"/>
        <end position="443"/>
    </location>
</feature>
<dbReference type="InterPro" id="IPR036085">
    <property type="entry name" value="PAZ_dom_sf"/>
</dbReference>
<dbReference type="CDD" id="cd02845">
    <property type="entry name" value="PAZ_piwi_like"/>
    <property type="match status" value="1"/>
</dbReference>
<evidence type="ECO:0000256" key="1">
    <source>
        <dbReference type="SAM" id="Coils"/>
    </source>
</evidence>
<name>A0ABN8J790_9NEOP</name>
<dbReference type="Pfam" id="PF23278">
    <property type="entry name" value="Piwi_N"/>
    <property type="match status" value="1"/>
</dbReference>
<dbReference type="InterPro" id="IPR003165">
    <property type="entry name" value="Piwi"/>
</dbReference>
<accession>A0ABN8J790</accession>
<evidence type="ECO:0000259" key="4">
    <source>
        <dbReference type="PROSITE" id="PS50822"/>
    </source>
</evidence>
<feature type="compositionally biased region" description="Low complexity" evidence="2">
    <location>
        <begin position="116"/>
        <end position="132"/>
    </location>
</feature>
<dbReference type="SUPFAM" id="SSF53098">
    <property type="entry name" value="Ribonuclease H-like"/>
    <property type="match status" value="1"/>
</dbReference>
<evidence type="ECO:0000313" key="5">
    <source>
        <dbReference type="EMBL" id="CAH2076432.1"/>
    </source>
</evidence>
<reference evidence="5" key="1">
    <citation type="submission" date="2022-03" db="EMBL/GenBank/DDBJ databases">
        <authorList>
            <person name="Martin H S."/>
        </authorList>
    </citation>
    <scope>NUCLEOTIDE SEQUENCE</scope>
</reference>
<dbReference type="Gene3D" id="3.40.50.2300">
    <property type="match status" value="1"/>
</dbReference>
<feature type="coiled-coil region" evidence="1">
    <location>
        <begin position="1231"/>
        <end position="1279"/>
    </location>
</feature>
<dbReference type="InterPro" id="IPR003100">
    <property type="entry name" value="PAZ_dom"/>
</dbReference>
<dbReference type="Pfam" id="PF02170">
    <property type="entry name" value="PAZ"/>
    <property type="match status" value="1"/>
</dbReference>
<feature type="region of interest" description="Disordered" evidence="2">
    <location>
        <begin position="1583"/>
        <end position="1605"/>
    </location>
</feature>
<dbReference type="SMART" id="SM00950">
    <property type="entry name" value="Piwi"/>
    <property type="match status" value="1"/>
</dbReference>
<evidence type="ECO:0000256" key="2">
    <source>
        <dbReference type="SAM" id="MobiDB-lite"/>
    </source>
</evidence>
<gene>
    <name evidence="5" type="ORF">IPOD504_LOCUS17279</name>
</gene>
<dbReference type="PANTHER" id="PTHR18863:SF6">
    <property type="entry name" value="COILED-COIL DOMAIN-CONTAINING PROTEIN 170"/>
    <property type="match status" value="1"/>
</dbReference>
<feature type="coiled-coil region" evidence="1">
    <location>
        <begin position="1048"/>
        <end position="1173"/>
    </location>
</feature>
<dbReference type="SUPFAM" id="SSF101690">
    <property type="entry name" value="PAZ domain"/>
    <property type="match status" value="1"/>
</dbReference>
<dbReference type="Proteomes" id="UP000837857">
    <property type="component" value="Chromosome 9"/>
</dbReference>
<feature type="region of interest" description="Disordered" evidence="2">
    <location>
        <begin position="1"/>
        <end position="102"/>
    </location>
</feature>
<keyword evidence="1" id="KW-0175">Coiled coil</keyword>
<dbReference type="PROSITE" id="PS50821">
    <property type="entry name" value="PAZ"/>
    <property type="match status" value="1"/>
</dbReference>
<protein>
    <submittedName>
        <fullName evidence="5">Uncharacterized protein</fullName>
    </submittedName>
</protein>